<evidence type="ECO:0000313" key="2">
    <source>
        <dbReference type="Proteomes" id="UP000886687"/>
    </source>
</evidence>
<protein>
    <submittedName>
        <fullName evidence="1">Uncharacterized protein</fullName>
    </submittedName>
</protein>
<dbReference type="Proteomes" id="UP000886687">
    <property type="component" value="Unassembled WGS sequence"/>
</dbReference>
<sequence>MSNHSGDIQQLTMEYRLAALSEFRKYVASEKKPNGKKKWTVAPILDEFSNIAKKRKSEFELHYDAKKLENVIRGRYDIIRDSYFHYVVSQFLRKHCPERIEKFALRDDLVMLGKQLNSFYYQAPHNDVVAAITEHYSETRVMEVIFKPTENYTSLRHPSGQIRLFLCYVASKQVEELFYTAAFVYPEPFHHAVGVWLPIYGLHFLRAYQDKLPFIFSLQKSESSQEAIPETWSVNGFCWTVHQFLFNSEVEDVVETTSKEVVSVANNILGGLIASENV</sequence>
<dbReference type="AlphaFoldDB" id="A0A9E4K3T3"/>
<gene>
    <name evidence="1" type="ORF">JAZ04_08620</name>
</gene>
<comment type="caution">
    <text evidence="1">The sequence shown here is derived from an EMBL/GenBank/DDBJ whole genome shotgun (WGS) entry which is preliminary data.</text>
</comment>
<proteinExistence type="predicted"/>
<evidence type="ECO:0000313" key="1">
    <source>
        <dbReference type="EMBL" id="MCG7938905.1"/>
    </source>
</evidence>
<accession>A0A9E4K3T3</accession>
<name>A0A9E4K3T3_9GAMM</name>
<reference evidence="1" key="1">
    <citation type="journal article" date="2021" name="Proc. Natl. Acad. Sci. U.S.A.">
        <title>Global biogeography of chemosynthetic symbionts reveals both localized and globally distributed symbiont groups. .</title>
        <authorList>
            <person name="Osvatic J.T."/>
            <person name="Wilkins L.G.E."/>
            <person name="Leibrecht L."/>
            <person name="Leray M."/>
            <person name="Zauner S."/>
            <person name="Polzin J."/>
            <person name="Camacho Y."/>
            <person name="Gros O."/>
            <person name="van Gils J.A."/>
            <person name="Eisen J.A."/>
            <person name="Petersen J.M."/>
            <person name="Yuen B."/>
        </authorList>
    </citation>
    <scope>NUCLEOTIDE SEQUENCE</scope>
    <source>
        <strain evidence="1">MAGL173</strain>
    </source>
</reference>
<organism evidence="1 2">
    <name type="scientific">Candidatus Thiodiazotropha lotti</name>
    <dbReference type="NCBI Taxonomy" id="2792787"/>
    <lineage>
        <taxon>Bacteria</taxon>
        <taxon>Pseudomonadati</taxon>
        <taxon>Pseudomonadota</taxon>
        <taxon>Gammaproteobacteria</taxon>
        <taxon>Chromatiales</taxon>
        <taxon>Sedimenticolaceae</taxon>
        <taxon>Candidatus Thiodiazotropha</taxon>
    </lineage>
</organism>
<dbReference type="EMBL" id="JAEPDI010000004">
    <property type="protein sequence ID" value="MCG7938905.1"/>
    <property type="molecule type" value="Genomic_DNA"/>
</dbReference>